<feature type="compositionally biased region" description="Polar residues" evidence="2">
    <location>
        <begin position="346"/>
        <end position="355"/>
    </location>
</feature>
<dbReference type="EC" id="2.7.-.-" evidence="3"/>
<evidence type="ECO:0000313" key="3">
    <source>
        <dbReference type="EMBL" id="MDR6535136.1"/>
    </source>
</evidence>
<proteinExistence type="inferred from homology"/>
<evidence type="ECO:0000256" key="2">
    <source>
        <dbReference type="SAM" id="MobiDB-lite"/>
    </source>
</evidence>
<dbReference type="PANTHER" id="PTHR23408:SF3">
    <property type="entry name" value="METHYLMALONIC ACIDURIA TYPE A PROTEIN, MITOCHONDRIAL"/>
    <property type="match status" value="1"/>
</dbReference>
<dbReference type="Proteomes" id="UP001184230">
    <property type="component" value="Unassembled WGS sequence"/>
</dbReference>
<dbReference type="InterPro" id="IPR027417">
    <property type="entry name" value="P-loop_NTPase"/>
</dbReference>
<feature type="region of interest" description="Disordered" evidence="2">
    <location>
        <begin position="333"/>
        <end position="355"/>
    </location>
</feature>
<dbReference type="SUPFAM" id="SSF52540">
    <property type="entry name" value="P-loop containing nucleoside triphosphate hydrolases"/>
    <property type="match status" value="1"/>
</dbReference>
<dbReference type="InterPro" id="IPR005129">
    <property type="entry name" value="GTPase_ArgK"/>
</dbReference>
<sequence>MVDALAEAEGPRQRRAIAKAITLLESTRADHRAQADELLTALLPRTGRSFRLGISGVPGVGKSTFIETLGLYLIDRGHRVAVLTIDPSSTVSGGSILGDKTRMEKLSVHERAYIRPSPSSGTLGGVAEKTREAMLVCEAAGYDIVIVETVGVGQSETAVSGMTDMFVLLQLPNAGDDLQAIKKGVMELADLVVINKADIDPDAATRAQAQITSAMRLFGHHGNPAHSHVVHGAETAQRQWQPRVMQSSALQGTGIDAFWQAVTQFRNMQAASGKLAARREKQALAWMWERIDAGLKQAFRQHPSVRELLPRAVAQVAAGTLPASTAARNLLSAQAGQARPPHENTDTTPLPEQAP</sequence>
<dbReference type="NCBIfam" id="NF006958">
    <property type="entry name" value="PRK09435.1"/>
    <property type="match status" value="1"/>
</dbReference>
<keyword evidence="3" id="KW-0808">Transferase</keyword>
<dbReference type="RefSeq" id="WP_405053824.1">
    <property type="nucleotide sequence ID" value="NZ_JAVDRF010000002.1"/>
</dbReference>
<evidence type="ECO:0000256" key="1">
    <source>
        <dbReference type="ARBA" id="ARBA00009625"/>
    </source>
</evidence>
<dbReference type="CDD" id="cd03114">
    <property type="entry name" value="MMAA-like"/>
    <property type="match status" value="1"/>
</dbReference>
<reference evidence="3 4" key="1">
    <citation type="submission" date="2023-07" db="EMBL/GenBank/DDBJ databases">
        <title>Sorghum-associated microbial communities from plants grown in Nebraska, USA.</title>
        <authorList>
            <person name="Schachtman D."/>
        </authorList>
    </citation>
    <scope>NUCLEOTIDE SEQUENCE [LARGE SCALE GENOMIC DNA]</scope>
    <source>
        <strain evidence="3 4">DS1781</strain>
    </source>
</reference>
<protein>
    <submittedName>
        <fullName evidence="3">LAO/AO transport system kinase</fullName>
        <ecNumber evidence="3">2.7.-.-</ecNumber>
    </submittedName>
</protein>
<dbReference type="Gene3D" id="1.20.5.170">
    <property type="match status" value="1"/>
</dbReference>
<dbReference type="NCBIfam" id="TIGR00750">
    <property type="entry name" value="lao"/>
    <property type="match status" value="1"/>
</dbReference>
<dbReference type="EMBL" id="JAVDRF010000002">
    <property type="protein sequence ID" value="MDR6535136.1"/>
    <property type="molecule type" value="Genomic_DNA"/>
</dbReference>
<dbReference type="PANTHER" id="PTHR23408">
    <property type="entry name" value="METHYLMALONYL-COA MUTASE"/>
    <property type="match status" value="1"/>
</dbReference>
<organism evidence="3 4">
    <name type="scientific">Variovorax soli</name>
    <dbReference type="NCBI Taxonomy" id="376815"/>
    <lineage>
        <taxon>Bacteria</taxon>
        <taxon>Pseudomonadati</taxon>
        <taxon>Pseudomonadota</taxon>
        <taxon>Betaproteobacteria</taxon>
        <taxon>Burkholderiales</taxon>
        <taxon>Comamonadaceae</taxon>
        <taxon>Variovorax</taxon>
    </lineage>
</organism>
<dbReference type="Gene3D" id="3.40.50.300">
    <property type="entry name" value="P-loop containing nucleotide triphosphate hydrolases"/>
    <property type="match status" value="1"/>
</dbReference>
<evidence type="ECO:0000313" key="4">
    <source>
        <dbReference type="Proteomes" id="UP001184230"/>
    </source>
</evidence>
<dbReference type="Pfam" id="PF03308">
    <property type="entry name" value="MeaB"/>
    <property type="match status" value="1"/>
</dbReference>
<dbReference type="Gene3D" id="1.10.287.130">
    <property type="match status" value="1"/>
</dbReference>
<keyword evidence="3" id="KW-0418">Kinase</keyword>
<dbReference type="GO" id="GO:0016301">
    <property type="term" value="F:kinase activity"/>
    <property type="evidence" value="ECO:0007669"/>
    <property type="project" value="UniProtKB-KW"/>
</dbReference>
<name>A0ABU1NAP5_9BURK</name>
<comment type="caution">
    <text evidence="3">The sequence shown here is derived from an EMBL/GenBank/DDBJ whole genome shotgun (WGS) entry which is preliminary data.</text>
</comment>
<gene>
    <name evidence="3" type="ORF">J2739_000896</name>
</gene>
<keyword evidence="4" id="KW-1185">Reference proteome</keyword>
<comment type="similarity">
    <text evidence="1">Belongs to the SIMIBI class G3E GTPase family. ArgK/MeaB subfamily.</text>
</comment>
<accession>A0ABU1NAP5</accession>